<dbReference type="Proteomes" id="UP000268313">
    <property type="component" value="Unassembled WGS sequence"/>
</dbReference>
<feature type="transmembrane region" description="Helical" evidence="1">
    <location>
        <begin position="31"/>
        <end position="51"/>
    </location>
</feature>
<feature type="transmembrane region" description="Helical" evidence="1">
    <location>
        <begin position="93"/>
        <end position="112"/>
    </location>
</feature>
<keyword evidence="1" id="KW-1133">Transmembrane helix</keyword>
<dbReference type="AlphaFoldDB" id="A0A3A8KJM5"/>
<keyword evidence="3" id="KW-1185">Reference proteome</keyword>
<name>A0A3A8KJM5_9BACT</name>
<organism evidence="2 3">
    <name type="scientific">Corallococcus carmarthensis</name>
    <dbReference type="NCBI Taxonomy" id="2316728"/>
    <lineage>
        <taxon>Bacteria</taxon>
        <taxon>Pseudomonadati</taxon>
        <taxon>Myxococcota</taxon>
        <taxon>Myxococcia</taxon>
        <taxon>Myxococcales</taxon>
        <taxon>Cystobacterineae</taxon>
        <taxon>Myxococcaceae</taxon>
        <taxon>Corallococcus</taxon>
    </lineage>
</organism>
<protein>
    <submittedName>
        <fullName evidence="2">Uncharacterized protein</fullName>
    </submittedName>
</protein>
<dbReference type="RefSeq" id="WP_120603460.1">
    <property type="nucleotide sequence ID" value="NZ_RAWE01000051.1"/>
</dbReference>
<dbReference type="OrthoDB" id="9886074at2"/>
<comment type="caution">
    <text evidence="2">The sequence shown here is derived from an EMBL/GenBank/DDBJ whole genome shotgun (WGS) entry which is preliminary data.</text>
</comment>
<evidence type="ECO:0000313" key="3">
    <source>
        <dbReference type="Proteomes" id="UP000268313"/>
    </source>
</evidence>
<keyword evidence="1" id="KW-0472">Membrane</keyword>
<accession>A0A3A8KJM5</accession>
<feature type="transmembrane region" description="Helical" evidence="1">
    <location>
        <begin position="58"/>
        <end position="81"/>
    </location>
</feature>
<sequence>MRDSKRLMAVGMLLAAMPAWASDMCGLGGLVMLPPVYVWIFIAGIIGLAVRTPRSARIALAVLVVGGLPSLGTAVLCLSASFHDAELKHPTMFTWAVGALFLLTASHVWAFWRLLLRVSKQEGSGAVPPTADS</sequence>
<proteinExistence type="predicted"/>
<keyword evidence="1" id="KW-0812">Transmembrane</keyword>
<gene>
    <name evidence="2" type="ORF">D7X32_16270</name>
</gene>
<dbReference type="EMBL" id="RAWE01000051">
    <property type="protein sequence ID" value="RKH02622.1"/>
    <property type="molecule type" value="Genomic_DNA"/>
</dbReference>
<reference evidence="3" key="1">
    <citation type="submission" date="2018-09" db="EMBL/GenBank/DDBJ databases">
        <authorList>
            <person name="Livingstone P.G."/>
            <person name="Whitworth D.E."/>
        </authorList>
    </citation>
    <scope>NUCLEOTIDE SEQUENCE [LARGE SCALE GENOMIC DNA]</scope>
    <source>
        <strain evidence="3">CA043D</strain>
    </source>
</reference>
<evidence type="ECO:0000256" key="1">
    <source>
        <dbReference type="SAM" id="Phobius"/>
    </source>
</evidence>
<evidence type="ECO:0000313" key="2">
    <source>
        <dbReference type="EMBL" id="RKH02622.1"/>
    </source>
</evidence>